<gene>
    <name evidence="1" type="ORF">DPEC_G00198640</name>
</gene>
<evidence type="ECO:0000313" key="2">
    <source>
        <dbReference type="Proteomes" id="UP001157502"/>
    </source>
</evidence>
<organism evidence="1 2">
    <name type="scientific">Dallia pectoralis</name>
    <name type="common">Alaska blackfish</name>
    <dbReference type="NCBI Taxonomy" id="75939"/>
    <lineage>
        <taxon>Eukaryota</taxon>
        <taxon>Metazoa</taxon>
        <taxon>Chordata</taxon>
        <taxon>Craniata</taxon>
        <taxon>Vertebrata</taxon>
        <taxon>Euteleostomi</taxon>
        <taxon>Actinopterygii</taxon>
        <taxon>Neopterygii</taxon>
        <taxon>Teleostei</taxon>
        <taxon>Protacanthopterygii</taxon>
        <taxon>Esociformes</taxon>
        <taxon>Umbridae</taxon>
        <taxon>Dallia</taxon>
    </lineage>
</organism>
<sequence length="93" mass="9807">MASTSVSAVLVWSSSDGGATLPTGELLIASIPGREGGQAAGGEASLLQLQEVQLREVQEQCDGTWLNTRSYRWQRKTWLGGGGKRGNDETGVS</sequence>
<protein>
    <submittedName>
        <fullName evidence="1">Uncharacterized protein</fullName>
    </submittedName>
</protein>
<proteinExistence type="predicted"/>
<reference evidence="1" key="1">
    <citation type="submission" date="2021-05" db="EMBL/GenBank/DDBJ databases">
        <authorList>
            <person name="Pan Q."/>
            <person name="Jouanno E."/>
            <person name="Zahm M."/>
            <person name="Klopp C."/>
            <person name="Cabau C."/>
            <person name="Louis A."/>
            <person name="Berthelot C."/>
            <person name="Parey E."/>
            <person name="Roest Crollius H."/>
            <person name="Montfort J."/>
            <person name="Robinson-Rechavi M."/>
            <person name="Bouchez O."/>
            <person name="Lampietro C."/>
            <person name="Lopez Roques C."/>
            <person name="Donnadieu C."/>
            <person name="Postlethwait J."/>
            <person name="Bobe J."/>
            <person name="Dillon D."/>
            <person name="Chandos A."/>
            <person name="von Hippel F."/>
            <person name="Guiguen Y."/>
        </authorList>
    </citation>
    <scope>NUCLEOTIDE SEQUENCE</scope>
    <source>
        <strain evidence="1">YG-Jan2019</strain>
    </source>
</reference>
<keyword evidence="2" id="KW-1185">Reference proteome</keyword>
<dbReference type="Proteomes" id="UP001157502">
    <property type="component" value="Chromosome 16"/>
</dbReference>
<name>A0ACC2G8D9_DALPE</name>
<dbReference type="EMBL" id="CM055743">
    <property type="protein sequence ID" value="KAJ7999846.1"/>
    <property type="molecule type" value="Genomic_DNA"/>
</dbReference>
<comment type="caution">
    <text evidence="1">The sequence shown here is derived from an EMBL/GenBank/DDBJ whole genome shotgun (WGS) entry which is preliminary data.</text>
</comment>
<accession>A0ACC2G8D9</accession>
<evidence type="ECO:0000313" key="1">
    <source>
        <dbReference type="EMBL" id="KAJ7999846.1"/>
    </source>
</evidence>